<name>A0A161IXI3_9BACI</name>
<evidence type="ECO:0000256" key="5">
    <source>
        <dbReference type="ARBA" id="ARBA00022692"/>
    </source>
</evidence>
<dbReference type="InterPro" id="IPR011701">
    <property type="entry name" value="MFS"/>
</dbReference>
<sequence>MISKQILIATSVILTVTGVFVASNIYTLIPIYGDIADSFQVNENYIVGGGSLFAFFYAAGLLFFGPASDTFGRRRIIITGLFASALSTCAVGLSPNVEALYITRSIQGLTLGSFAPVAFAYTFDLFRPRGRTLLLVFINTGFLVAGILGQLISSTITFYFKWNYAFYFFAFCYFILFLVSYKILPGTSPPSKSGVSVISIMKKLLMKGSLLQSYAITFTLLFAFVAFYDAIGRNFEGTMEELFTLRAVGLIGALLSLFTGKLIERIGAHSTLKLGLLLGIFSIINMFFFSSTIALMAISIMFVASISLLVPTVITLIGMIAGADRAKALSLYSFFLLTGASLAPPAVMILEYYYVLYLLLAFFLTNIILSYYLSKEFTFVSQPE</sequence>
<feature type="transmembrane region" description="Helical" evidence="8">
    <location>
        <begin position="164"/>
        <end position="184"/>
    </location>
</feature>
<feature type="transmembrane region" description="Helical" evidence="8">
    <location>
        <begin position="45"/>
        <end position="64"/>
    </location>
</feature>
<evidence type="ECO:0000259" key="9">
    <source>
        <dbReference type="PROSITE" id="PS50850"/>
    </source>
</evidence>
<accession>A0A161IXI3</accession>
<dbReference type="PANTHER" id="PTHR43271:SF2">
    <property type="entry name" value="BLL2771 PROTEIN"/>
    <property type="match status" value="1"/>
</dbReference>
<protein>
    <submittedName>
        <fullName evidence="10">Permease</fullName>
    </submittedName>
</protein>
<feature type="transmembrane region" description="Helical" evidence="8">
    <location>
        <begin position="354"/>
        <end position="373"/>
    </location>
</feature>
<dbReference type="PROSITE" id="PS50850">
    <property type="entry name" value="MFS"/>
    <property type="match status" value="1"/>
</dbReference>
<feature type="transmembrane region" description="Helical" evidence="8">
    <location>
        <begin position="133"/>
        <end position="152"/>
    </location>
</feature>
<reference evidence="10" key="1">
    <citation type="submission" date="2016-04" db="EMBL/GenBank/DDBJ databases">
        <title>Complete genome sequence of Bacillus oceanisediminis strain 2691.</title>
        <authorList>
            <person name="Jeong H."/>
            <person name="Kim H.J."/>
            <person name="Lee D.-W."/>
        </authorList>
    </citation>
    <scope>NUCLEOTIDE SEQUENCE [LARGE SCALE GENOMIC DNA]</scope>
    <source>
        <strain evidence="10">2691</strain>
    </source>
</reference>
<dbReference type="PANTHER" id="PTHR43271">
    <property type="entry name" value="BLL2771 PROTEIN"/>
    <property type="match status" value="1"/>
</dbReference>
<evidence type="ECO:0000256" key="6">
    <source>
        <dbReference type="ARBA" id="ARBA00022989"/>
    </source>
</evidence>
<dbReference type="EMBL" id="CP015506">
    <property type="protein sequence ID" value="AND38905.1"/>
    <property type="molecule type" value="Genomic_DNA"/>
</dbReference>
<dbReference type="STRING" id="1196031.A361_07185"/>
<dbReference type="Gene3D" id="1.20.1720.10">
    <property type="entry name" value="Multidrug resistance protein D"/>
    <property type="match status" value="1"/>
</dbReference>
<organism evidence="10">
    <name type="scientific">Cytobacillus oceanisediminis 2691</name>
    <dbReference type="NCBI Taxonomy" id="1196031"/>
    <lineage>
        <taxon>Bacteria</taxon>
        <taxon>Bacillati</taxon>
        <taxon>Bacillota</taxon>
        <taxon>Bacilli</taxon>
        <taxon>Bacillales</taxon>
        <taxon>Bacillaceae</taxon>
        <taxon>Cytobacillus</taxon>
    </lineage>
</organism>
<dbReference type="GO" id="GO:0022857">
    <property type="term" value="F:transmembrane transporter activity"/>
    <property type="evidence" value="ECO:0007669"/>
    <property type="project" value="InterPro"/>
</dbReference>
<dbReference type="KEGG" id="bon:A361_07185"/>
<keyword evidence="4" id="KW-1003">Cell membrane</keyword>
<dbReference type="RefSeq" id="WP_019381451.1">
    <property type="nucleotide sequence ID" value="NZ_CP015506.1"/>
</dbReference>
<evidence type="ECO:0000256" key="2">
    <source>
        <dbReference type="ARBA" id="ARBA00008335"/>
    </source>
</evidence>
<keyword evidence="6 8" id="KW-1133">Transmembrane helix</keyword>
<keyword evidence="7 8" id="KW-0472">Membrane</keyword>
<feature type="transmembrane region" description="Helical" evidence="8">
    <location>
        <begin position="272"/>
        <end position="289"/>
    </location>
</feature>
<evidence type="ECO:0000256" key="8">
    <source>
        <dbReference type="SAM" id="Phobius"/>
    </source>
</evidence>
<proteinExistence type="inferred from homology"/>
<evidence type="ECO:0000313" key="10">
    <source>
        <dbReference type="EMBL" id="AND38905.1"/>
    </source>
</evidence>
<dbReference type="InterPro" id="IPR020846">
    <property type="entry name" value="MFS_dom"/>
</dbReference>
<feature type="transmembrane region" description="Helical" evidence="8">
    <location>
        <begin position="211"/>
        <end position="231"/>
    </location>
</feature>
<feature type="transmembrane region" description="Helical" evidence="8">
    <location>
        <begin position="243"/>
        <end position="260"/>
    </location>
</feature>
<feature type="domain" description="Major facilitator superfamily (MFS) profile" evidence="9">
    <location>
        <begin position="10"/>
        <end position="378"/>
    </location>
</feature>
<dbReference type="Proteomes" id="UP000077856">
    <property type="component" value="Chromosome"/>
</dbReference>
<keyword evidence="3" id="KW-0813">Transport</keyword>
<dbReference type="InterPro" id="IPR036259">
    <property type="entry name" value="MFS_trans_sf"/>
</dbReference>
<keyword evidence="5 8" id="KW-0812">Transmembrane</keyword>
<dbReference type="AlphaFoldDB" id="A0A161IXI3"/>
<dbReference type="eggNOG" id="COG2814">
    <property type="taxonomic scope" value="Bacteria"/>
</dbReference>
<evidence type="ECO:0000256" key="4">
    <source>
        <dbReference type="ARBA" id="ARBA00022475"/>
    </source>
</evidence>
<feature type="transmembrane region" description="Helical" evidence="8">
    <location>
        <begin position="12"/>
        <end position="33"/>
    </location>
</feature>
<evidence type="ECO:0000256" key="3">
    <source>
        <dbReference type="ARBA" id="ARBA00022448"/>
    </source>
</evidence>
<dbReference type="SUPFAM" id="SSF103473">
    <property type="entry name" value="MFS general substrate transporter"/>
    <property type="match status" value="1"/>
</dbReference>
<evidence type="ECO:0000256" key="1">
    <source>
        <dbReference type="ARBA" id="ARBA00004651"/>
    </source>
</evidence>
<gene>
    <name evidence="10" type="ORF">A361_07185</name>
</gene>
<comment type="subcellular location">
    <subcellularLocation>
        <location evidence="1">Cell membrane</location>
        <topology evidence="1">Multi-pass membrane protein</topology>
    </subcellularLocation>
</comment>
<evidence type="ECO:0000256" key="7">
    <source>
        <dbReference type="ARBA" id="ARBA00023136"/>
    </source>
</evidence>
<feature type="transmembrane region" description="Helical" evidence="8">
    <location>
        <begin position="329"/>
        <end position="348"/>
    </location>
</feature>
<dbReference type="GO" id="GO:0005886">
    <property type="term" value="C:plasma membrane"/>
    <property type="evidence" value="ECO:0007669"/>
    <property type="project" value="UniProtKB-SubCell"/>
</dbReference>
<feature type="transmembrane region" description="Helical" evidence="8">
    <location>
        <begin position="295"/>
        <end position="317"/>
    </location>
</feature>
<dbReference type="Pfam" id="PF07690">
    <property type="entry name" value="MFS_1"/>
    <property type="match status" value="1"/>
</dbReference>
<comment type="similarity">
    <text evidence="2">Belongs to the major facilitator superfamily.</text>
</comment>